<dbReference type="GO" id="GO:0005506">
    <property type="term" value="F:iron ion binding"/>
    <property type="evidence" value="ECO:0007669"/>
    <property type="project" value="InterPro"/>
</dbReference>
<dbReference type="GO" id="GO:0009570">
    <property type="term" value="C:chloroplast stroma"/>
    <property type="evidence" value="ECO:0007669"/>
    <property type="project" value="UniProtKB-SubCell"/>
</dbReference>
<comment type="caution">
    <text evidence="23">The sequence shown here is derived from an EMBL/GenBank/DDBJ whole genome shotgun (WGS) entry which is preliminary data.</text>
</comment>
<evidence type="ECO:0000256" key="16">
    <source>
        <dbReference type="ARBA" id="ARBA00023253"/>
    </source>
</evidence>
<dbReference type="GO" id="GO:0019285">
    <property type="term" value="P:glycine betaine biosynthetic process from choline"/>
    <property type="evidence" value="ECO:0007669"/>
    <property type="project" value="UniProtKB-UniPathway"/>
</dbReference>
<dbReference type="InterPro" id="IPR015879">
    <property type="entry name" value="Ring_hydroxy_dOase_asu_C_dom"/>
</dbReference>
<dbReference type="GO" id="GO:0016757">
    <property type="term" value="F:glycosyltransferase activity"/>
    <property type="evidence" value="ECO:0007669"/>
    <property type="project" value="UniProtKB-KW"/>
</dbReference>
<dbReference type="UniPathway" id="UPA00529">
    <property type="reaction ID" value="UER00430"/>
</dbReference>
<evidence type="ECO:0000256" key="19">
    <source>
        <dbReference type="ARBA" id="ARBA00034078"/>
    </source>
</evidence>
<organism evidence="23 24">
    <name type="scientific">Musa balbisiana</name>
    <name type="common">Banana</name>
    <dbReference type="NCBI Taxonomy" id="52838"/>
    <lineage>
        <taxon>Eukaryota</taxon>
        <taxon>Viridiplantae</taxon>
        <taxon>Streptophyta</taxon>
        <taxon>Embryophyta</taxon>
        <taxon>Tracheophyta</taxon>
        <taxon>Spermatophyta</taxon>
        <taxon>Magnoliopsida</taxon>
        <taxon>Liliopsida</taxon>
        <taxon>Zingiberales</taxon>
        <taxon>Musaceae</taxon>
        <taxon>Musa</taxon>
    </lineage>
</organism>
<keyword evidence="8" id="KW-0328">Glycosyltransferase</keyword>
<evidence type="ECO:0000256" key="4">
    <source>
        <dbReference type="ARBA" id="ARBA00007737"/>
    </source>
</evidence>
<evidence type="ECO:0000259" key="22">
    <source>
        <dbReference type="PROSITE" id="PS51296"/>
    </source>
</evidence>
<evidence type="ECO:0000256" key="21">
    <source>
        <dbReference type="SAM" id="MobiDB-lite"/>
    </source>
</evidence>
<comment type="catalytic activity">
    <reaction evidence="20">
        <text>choline + 2 reduced [2Fe-2S]-[ferredoxin] + O2 + 2 H(+) = betaine aldehyde hydrate + 2 oxidized [2Fe-2S]-[ferredoxin] + H2O</text>
        <dbReference type="Rhea" id="RHEA:17769"/>
        <dbReference type="Rhea" id="RHEA-COMP:10000"/>
        <dbReference type="Rhea" id="RHEA-COMP:10001"/>
        <dbReference type="ChEBI" id="CHEBI:15354"/>
        <dbReference type="ChEBI" id="CHEBI:15377"/>
        <dbReference type="ChEBI" id="CHEBI:15378"/>
        <dbReference type="ChEBI" id="CHEBI:15379"/>
        <dbReference type="ChEBI" id="CHEBI:15870"/>
        <dbReference type="ChEBI" id="CHEBI:33737"/>
        <dbReference type="ChEBI" id="CHEBI:33738"/>
        <dbReference type="EC" id="1.14.15.7"/>
    </reaction>
</comment>
<protein>
    <recommendedName>
        <fullName evidence="7">Choline monooxygenase, chloroplastic</fullName>
        <ecNumber evidence="6">1.14.15.7</ecNumber>
    </recommendedName>
    <alternativeName>
        <fullName evidence="18">O-fucosyltransferase family protein</fullName>
    </alternativeName>
</protein>
<reference evidence="23 24" key="1">
    <citation type="journal article" date="2019" name="Nat. Plants">
        <title>Genome sequencing of Musa balbisiana reveals subgenome evolution and function divergence in polyploid bananas.</title>
        <authorList>
            <person name="Yao X."/>
        </authorList>
    </citation>
    <scope>NUCLEOTIDE SEQUENCE [LARGE SCALE GENOMIC DNA]</scope>
    <source>
        <strain evidence="24">cv. DH-PKW</strain>
        <tissue evidence="23">Leaves</tissue>
    </source>
</reference>
<keyword evidence="15" id="KW-0411">Iron-sulfur</keyword>
<dbReference type="Gene3D" id="2.102.10.10">
    <property type="entry name" value="Rieske [2Fe-2S] iron-sulphur domain"/>
    <property type="match status" value="1"/>
</dbReference>
<evidence type="ECO:0000256" key="15">
    <source>
        <dbReference type="ARBA" id="ARBA00023014"/>
    </source>
</evidence>
<comment type="function">
    <text evidence="2">Catalyzes the first step of the osmoprotectant glycine betaine synthesis.</text>
</comment>
<evidence type="ECO:0000256" key="10">
    <source>
        <dbReference type="ARBA" id="ARBA00022714"/>
    </source>
</evidence>
<evidence type="ECO:0000256" key="2">
    <source>
        <dbReference type="ARBA" id="ARBA00002149"/>
    </source>
</evidence>
<evidence type="ECO:0000256" key="9">
    <source>
        <dbReference type="ARBA" id="ARBA00022679"/>
    </source>
</evidence>
<dbReference type="STRING" id="52838.A0A4S8JFL2"/>
<gene>
    <name evidence="23" type="ORF">C4D60_Mb07t07810</name>
</gene>
<evidence type="ECO:0000256" key="6">
    <source>
        <dbReference type="ARBA" id="ARBA00012763"/>
    </source>
</evidence>
<evidence type="ECO:0000256" key="12">
    <source>
        <dbReference type="ARBA" id="ARBA00022946"/>
    </source>
</evidence>
<dbReference type="AlphaFoldDB" id="A0A4S8JFL2"/>
<feature type="region of interest" description="Disordered" evidence="21">
    <location>
        <begin position="867"/>
        <end position="886"/>
    </location>
</feature>
<dbReference type="PRINTS" id="PR00090">
    <property type="entry name" value="RNGDIOXGNASE"/>
</dbReference>
<evidence type="ECO:0000256" key="7">
    <source>
        <dbReference type="ARBA" id="ARBA00014931"/>
    </source>
</evidence>
<evidence type="ECO:0000256" key="13">
    <source>
        <dbReference type="ARBA" id="ARBA00023002"/>
    </source>
</evidence>
<keyword evidence="24" id="KW-1185">Reference proteome</keyword>
<comment type="cofactor">
    <cofactor evidence="19">
        <name>[2Fe-2S] cluster</name>
        <dbReference type="ChEBI" id="CHEBI:190135"/>
    </cofactor>
</comment>
<keyword evidence="17" id="KW-0119">Carbohydrate metabolism</keyword>
<evidence type="ECO:0000313" key="24">
    <source>
        <dbReference type="Proteomes" id="UP000317650"/>
    </source>
</evidence>
<feature type="domain" description="Rieske" evidence="22">
    <location>
        <begin position="529"/>
        <end position="636"/>
    </location>
</feature>
<evidence type="ECO:0000313" key="23">
    <source>
        <dbReference type="EMBL" id="THU59984.1"/>
    </source>
</evidence>
<keyword evidence="12" id="KW-0809">Transit peptide</keyword>
<dbReference type="PANTHER" id="PTHR43756:SF5">
    <property type="entry name" value="CHOLINE MONOOXYGENASE, CHLOROPLASTIC"/>
    <property type="match status" value="1"/>
</dbReference>
<evidence type="ECO:0000256" key="1">
    <source>
        <dbReference type="ARBA" id="ARBA00001962"/>
    </source>
</evidence>
<accession>A0A4S8JFL2</accession>
<dbReference type="Pfam" id="PF00848">
    <property type="entry name" value="Ring_hydroxyl_A"/>
    <property type="match status" value="1"/>
</dbReference>
<comment type="pathway">
    <text evidence="3">Amine and polyamine biosynthesis; betaine biosynthesis via choline pathway; betaine aldehyde from choline (monooxygenase route): step 1/1.</text>
</comment>
<evidence type="ECO:0000256" key="14">
    <source>
        <dbReference type="ARBA" id="ARBA00023004"/>
    </source>
</evidence>
<dbReference type="InterPro" id="IPR019378">
    <property type="entry name" value="GDP-Fuc_O-FucTrfase"/>
</dbReference>
<dbReference type="GO" id="GO:0019133">
    <property type="term" value="F:choline monooxygenase activity"/>
    <property type="evidence" value="ECO:0007669"/>
    <property type="project" value="UniProtKB-EC"/>
</dbReference>
<keyword evidence="13" id="KW-0560">Oxidoreductase</keyword>
<evidence type="ECO:0000256" key="20">
    <source>
        <dbReference type="ARBA" id="ARBA00049097"/>
    </source>
</evidence>
<dbReference type="InterPro" id="IPR017941">
    <property type="entry name" value="Rieske_2Fe-2S"/>
</dbReference>
<dbReference type="InterPro" id="IPR036922">
    <property type="entry name" value="Rieske_2Fe-2S_sf"/>
</dbReference>
<dbReference type="PANTHER" id="PTHR43756">
    <property type="entry name" value="CHOLINE MONOOXYGENASE, CHLOROPLASTIC"/>
    <property type="match status" value="1"/>
</dbReference>
<keyword evidence="11" id="KW-0479">Metal-binding</keyword>
<proteinExistence type="inferred from homology"/>
<dbReference type="SMR" id="A0A4S8JFL2"/>
<dbReference type="InterPro" id="IPR001663">
    <property type="entry name" value="Rng_hydr_dOase-A"/>
</dbReference>
<dbReference type="EMBL" id="PYDT01000005">
    <property type="protein sequence ID" value="THU59984.1"/>
    <property type="molecule type" value="Genomic_DNA"/>
</dbReference>
<keyword evidence="14" id="KW-0408">Iron</keyword>
<dbReference type="EC" id="1.14.15.7" evidence="6"/>
<dbReference type="SUPFAM" id="SSF50022">
    <property type="entry name" value="ISP domain"/>
    <property type="match status" value="1"/>
</dbReference>
<evidence type="ECO:0000256" key="3">
    <source>
        <dbReference type="ARBA" id="ARBA00004866"/>
    </source>
</evidence>
<evidence type="ECO:0000256" key="17">
    <source>
        <dbReference type="ARBA" id="ARBA00023277"/>
    </source>
</evidence>
<name>A0A4S8JFL2_MUSBA</name>
<dbReference type="SUPFAM" id="SSF55961">
    <property type="entry name" value="Bet v1-like"/>
    <property type="match status" value="1"/>
</dbReference>
<sequence length="886" mass="97965">MAVDPRQVLAGFLTISMFAMLGNMIKRDHFDSIEVSIQETSVVQFDALKAEEKSVTQVSAESIPELKPCWAKPVPKEIEQSKGFITFSLTGGPEHHISQVTDAVVIARYLGAILVIPDIRGNEVGQKRNFEDMYDADNFTTSLTGVIEVVRELPAEVTTENPAVIRVPNRVSEDFIKTNIQPVFQTKSYLRLATFFPSINLKASGKPNTDLDSTACLAMFGSLVMKQEILEVVDRMIERLKTLSRNTGSQFIAVDIRVDVLEKKSCREKSNGRKPCYTAVEIRDFLRKVGFNADNTIYLTETWWHESLNPLKAVFPKTYTKDDLIPAEKKGHFLQSGGAELQRALDFQICSKSDVFVPAISGLFYGNVAGKRITLGRTQILVPSQVPSSSSTSSNFFSPYVSKKNHLNSSSIENSSAPPLRSSLSHPFHPMAIVVAKIGAVLSAKTLALERFLSSPSYSSSTRGLGLRVACRSSPSPSAETGISRAQRRMVEAFNPDIPLAEAITPPSSWYTDPSFLALEFDRVFFRGWQAVGYTEQIEQPHDFFTGRLGNVEFIVCRDTNGTLRAFHNVCRHHASLVASGSGQKSCFVCPYHGWTYGLDGTLLKATRITGIKNFKKDEFGLIPLAVATWGPFVLIRFDRHPVPQQNCCIKTVENEWLGSASNILSTNGIDSSLKHVCRREYTIQCNWKVFCDNYLDGGYHVPYAHGDLASGLNLDSYSTLIFEKVSIQRCEGGPTDKDGFDRLGSKALYAFVYPNFMINRYGPWMDTNLVVPVTTTKCQVIFDYFLDVSLVDDMVFIERSLEESERVQGFSEAWNRQLTAAEDMRQPLRWPCITSIVVCMSALVGAGGGGSSMGNQATAAEGADELPLGPEAEGEEAEAAGALHE</sequence>
<keyword evidence="16" id="KW-0294">Fucose metabolism</keyword>
<dbReference type="Pfam" id="PF00355">
    <property type="entry name" value="Rieske"/>
    <property type="match status" value="1"/>
</dbReference>
<dbReference type="Proteomes" id="UP000317650">
    <property type="component" value="Chromosome 7"/>
</dbReference>
<dbReference type="Gene3D" id="3.90.380.10">
    <property type="entry name" value="Naphthalene 1,2-dioxygenase Alpha Subunit, Chain A, domain 1"/>
    <property type="match status" value="2"/>
</dbReference>
<dbReference type="GO" id="GO:0051537">
    <property type="term" value="F:2 iron, 2 sulfur cluster binding"/>
    <property type="evidence" value="ECO:0007669"/>
    <property type="project" value="UniProtKB-KW"/>
</dbReference>
<evidence type="ECO:0000256" key="8">
    <source>
        <dbReference type="ARBA" id="ARBA00022676"/>
    </source>
</evidence>
<dbReference type="GO" id="GO:0006004">
    <property type="term" value="P:fucose metabolic process"/>
    <property type="evidence" value="ECO:0007669"/>
    <property type="project" value="UniProtKB-KW"/>
</dbReference>
<dbReference type="Pfam" id="PF10250">
    <property type="entry name" value="O-FucT"/>
    <property type="match status" value="1"/>
</dbReference>
<evidence type="ECO:0000256" key="11">
    <source>
        <dbReference type="ARBA" id="ARBA00022723"/>
    </source>
</evidence>
<comment type="cofactor">
    <cofactor evidence="1">
        <name>Fe cation</name>
        <dbReference type="ChEBI" id="CHEBI:24875"/>
    </cofactor>
</comment>
<keyword evidence="10" id="KW-0001">2Fe-2S</keyword>
<comment type="similarity">
    <text evidence="4">Belongs to the glycosyltransferase GT106 family.</text>
</comment>
<comment type="similarity">
    <text evidence="5">Belongs to the choline monooxygenase family.</text>
</comment>
<dbReference type="PROSITE" id="PS51296">
    <property type="entry name" value="RIESKE"/>
    <property type="match status" value="1"/>
</dbReference>
<evidence type="ECO:0000256" key="5">
    <source>
        <dbReference type="ARBA" id="ARBA00010848"/>
    </source>
</evidence>
<keyword evidence="9" id="KW-0808">Transferase</keyword>
<evidence type="ECO:0000256" key="18">
    <source>
        <dbReference type="ARBA" id="ARBA00030350"/>
    </source>
</evidence>